<comment type="similarity">
    <text evidence="10 11">Belongs to the TonB-dependent receptor family.</text>
</comment>
<dbReference type="GO" id="GO:0015344">
    <property type="term" value="F:siderophore uptake transmembrane transporter activity"/>
    <property type="evidence" value="ECO:0007669"/>
    <property type="project" value="TreeGrafter"/>
</dbReference>
<evidence type="ECO:0000256" key="9">
    <source>
        <dbReference type="ARBA" id="ARBA00023237"/>
    </source>
</evidence>
<feature type="signal peptide" evidence="12">
    <location>
        <begin position="1"/>
        <end position="22"/>
    </location>
</feature>
<name>A0A7V5LIL1_CALAY</name>
<sequence>MKTLNIIVMVLILVGLISSALAQNTGKIVGQVTDAKTGEALPGCNIFIEDLSLGASSDQDGYYVILNVPPGVYDVHATMIGYTEQVQQGVRVVSNLTTQLSFKLKQQILQGEKITVVAYKTPPVQKDLTYKIQAVSAEEISQIPLSTMKDLLVQQAGVVPQLRTMPVSSMPMFGQFATVPSDGLHFRGGRENETLYLLDGINVTDGLWGGFSIDQLGELMISSLETYSGTFDPRYGEAMSGVVNITSHDRIDPHPKVAFKAFSDKHGIESQSHNTYSWEVMFNSALPFLKNVGVTFANRIYSTDGYIYGYIYPEYVNSEGRDKSGTPKKVPMQFLDTQFSFGKLIWKPVASVKFSIGGYYAKNQKGVYNHYFKYNPYGTPRVWLDDDLLYTKLDYTINPKSFVKLYAAHYERTFKSYVWDDPAKYEVLPQTGTAEFSITGEDWVYFNTYFKRQQLGIDYVNQLTRIHNIALGFNAEKMETQLTRRNPDGFAILEGYKYRPLHIGGYLNEKMEFTDMGLIVNLGLRFDYHKTTRKILEDLAKLWDLEAPVKEEKPVFYVTPRLGISFPIAEKAAVRFGYGHYYQFPTYFKIFEGNFLDPITGEYRPNPELAEQQTGIAGMDIKPEKTVNYEVGIQNKISDVMALDITGFYRKTSNLIGTMISQTPEGKRFQLLQNMDYATVKGIEVSFKKYFSDHFSTTINYTYSRTFVSTSVLFTVPIDEARTFPANWDQPHVLSGNVYFEADNGFGFSLYGSASSGLPYTRSQFDPNGERAPWIHALDLNIFKNFKFMGMKEQFFIQILNVPNRKNVWWVYPDSGIPGDDANPATSHDYTNNPSMYGPGRVIQFGFKIWN</sequence>
<dbReference type="Pfam" id="PF07715">
    <property type="entry name" value="Plug"/>
    <property type="match status" value="1"/>
</dbReference>
<dbReference type="Gene3D" id="2.40.170.20">
    <property type="entry name" value="TonB-dependent receptor, beta-barrel domain"/>
    <property type="match status" value="1"/>
</dbReference>
<evidence type="ECO:0000256" key="10">
    <source>
        <dbReference type="PROSITE-ProRule" id="PRU01360"/>
    </source>
</evidence>
<keyword evidence="9 10" id="KW-0998">Cell outer membrane</keyword>
<dbReference type="InterPro" id="IPR036942">
    <property type="entry name" value="Beta-barrel_TonB_sf"/>
</dbReference>
<dbReference type="EMBL" id="DRTD01000149">
    <property type="protein sequence ID" value="HHE54536.1"/>
    <property type="molecule type" value="Genomic_DNA"/>
</dbReference>
<comment type="subcellular location">
    <subcellularLocation>
        <location evidence="1 10">Cell outer membrane</location>
        <topology evidence="1 10">Multi-pass membrane protein</topology>
    </subcellularLocation>
</comment>
<dbReference type="Pfam" id="PF00593">
    <property type="entry name" value="TonB_dep_Rec_b-barrel"/>
    <property type="match status" value="1"/>
</dbReference>
<keyword evidence="6 11" id="KW-0798">TonB box</keyword>
<dbReference type="Pfam" id="PF13715">
    <property type="entry name" value="CarbopepD_reg_2"/>
    <property type="match status" value="1"/>
</dbReference>
<feature type="domain" description="TonB-dependent receptor plug" evidence="14">
    <location>
        <begin position="125"/>
        <end position="242"/>
    </location>
</feature>
<evidence type="ECO:0000256" key="7">
    <source>
        <dbReference type="ARBA" id="ARBA00023136"/>
    </source>
</evidence>
<dbReference type="PANTHER" id="PTHR30069:SF29">
    <property type="entry name" value="HEMOGLOBIN AND HEMOGLOBIN-HAPTOGLOBIN-BINDING PROTEIN 1-RELATED"/>
    <property type="match status" value="1"/>
</dbReference>
<evidence type="ECO:0000256" key="3">
    <source>
        <dbReference type="ARBA" id="ARBA00022452"/>
    </source>
</evidence>
<dbReference type="Gene3D" id="2.60.40.1120">
    <property type="entry name" value="Carboxypeptidase-like, regulatory domain"/>
    <property type="match status" value="1"/>
</dbReference>
<dbReference type="Gene3D" id="2.170.130.10">
    <property type="entry name" value="TonB-dependent receptor, plug domain"/>
    <property type="match status" value="1"/>
</dbReference>
<dbReference type="SUPFAM" id="SSF56935">
    <property type="entry name" value="Porins"/>
    <property type="match status" value="1"/>
</dbReference>
<evidence type="ECO:0000256" key="11">
    <source>
        <dbReference type="RuleBase" id="RU003357"/>
    </source>
</evidence>
<feature type="chain" id="PRO_5031149613" evidence="12">
    <location>
        <begin position="23"/>
        <end position="851"/>
    </location>
</feature>
<comment type="caution">
    <text evidence="15">The sequence shown here is derived from an EMBL/GenBank/DDBJ whole genome shotgun (WGS) entry which is preliminary data.</text>
</comment>
<proteinExistence type="inferred from homology"/>
<dbReference type="InterPro" id="IPR037066">
    <property type="entry name" value="Plug_dom_sf"/>
</dbReference>
<reference evidence="15" key="1">
    <citation type="journal article" date="2020" name="mSystems">
        <title>Genome- and Community-Level Interaction Insights into Carbon Utilization and Element Cycling Functions of Hydrothermarchaeota in Hydrothermal Sediment.</title>
        <authorList>
            <person name="Zhou Z."/>
            <person name="Liu Y."/>
            <person name="Xu W."/>
            <person name="Pan J."/>
            <person name="Luo Z.H."/>
            <person name="Li M."/>
        </authorList>
    </citation>
    <scope>NUCLEOTIDE SEQUENCE [LARGE SCALE GENOMIC DNA]</scope>
    <source>
        <strain evidence="15">HyVt-76</strain>
    </source>
</reference>
<keyword evidence="3 10" id="KW-1134">Transmembrane beta strand</keyword>
<gene>
    <name evidence="15" type="ORF">ENL21_02055</name>
</gene>
<keyword evidence="7 10" id="KW-0472">Membrane</keyword>
<dbReference type="GO" id="GO:0030246">
    <property type="term" value="F:carbohydrate binding"/>
    <property type="evidence" value="ECO:0007669"/>
    <property type="project" value="InterPro"/>
</dbReference>
<evidence type="ECO:0000256" key="6">
    <source>
        <dbReference type="ARBA" id="ARBA00023077"/>
    </source>
</evidence>
<keyword evidence="8 15" id="KW-0675">Receptor</keyword>
<organism evidence="15">
    <name type="scientific">Caldithrix abyssi</name>
    <dbReference type="NCBI Taxonomy" id="187145"/>
    <lineage>
        <taxon>Bacteria</taxon>
        <taxon>Pseudomonadati</taxon>
        <taxon>Calditrichota</taxon>
        <taxon>Calditrichia</taxon>
        <taxon>Calditrichales</taxon>
        <taxon>Calditrichaceae</taxon>
        <taxon>Caldithrix</taxon>
    </lineage>
</organism>
<dbReference type="AlphaFoldDB" id="A0A7V5LIL1"/>
<evidence type="ECO:0000256" key="2">
    <source>
        <dbReference type="ARBA" id="ARBA00022448"/>
    </source>
</evidence>
<evidence type="ECO:0000256" key="8">
    <source>
        <dbReference type="ARBA" id="ARBA00023170"/>
    </source>
</evidence>
<keyword evidence="2 10" id="KW-0813">Transport</keyword>
<dbReference type="GO" id="GO:0009279">
    <property type="term" value="C:cell outer membrane"/>
    <property type="evidence" value="ECO:0007669"/>
    <property type="project" value="UniProtKB-SubCell"/>
</dbReference>
<dbReference type="GO" id="GO:0044718">
    <property type="term" value="P:siderophore transmembrane transport"/>
    <property type="evidence" value="ECO:0007669"/>
    <property type="project" value="TreeGrafter"/>
</dbReference>
<evidence type="ECO:0000256" key="4">
    <source>
        <dbReference type="ARBA" id="ARBA00022692"/>
    </source>
</evidence>
<keyword evidence="4 10" id="KW-0812">Transmembrane</keyword>
<dbReference type="PROSITE" id="PS52016">
    <property type="entry name" value="TONB_DEPENDENT_REC_3"/>
    <property type="match status" value="1"/>
</dbReference>
<evidence type="ECO:0000313" key="15">
    <source>
        <dbReference type="EMBL" id="HHE54536.1"/>
    </source>
</evidence>
<accession>A0A7V5LIL1</accession>
<dbReference type="InterPro" id="IPR000531">
    <property type="entry name" value="Beta-barrel_TonB"/>
</dbReference>
<dbReference type="Proteomes" id="UP000886111">
    <property type="component" value="Unassembled WGS sequence"/>
</dbReference>
<protein>
    <submittedName>
        <fullName evidence="15">TonB-dependent receptor</fullName>
    </submittedName>
</protein>
<dbReference type="PANTHER" id="PTHR30069">
    <property type="entry name" value="TONB-DEPENDENT OUTER MEMBRANE RECEPTOR"/>
    <property type="match status" value="1"/>
</dbReference>
<evidence type="ECO:0000259" key="14">
    <source>
        <dbReference type="Pfam" id="PF07715"/>
    </source>
</evidence>
<dbReference type="InterPro" id="IPR039426">
    <property type="entry name" value="TonB-dep_rcpt-like"/>
</dbReference>
<evidence type="ECO:0000256" key="5">
    <source>
        <dbReference type="ARBA" id="ARBA00022729"/>
    </source>
</evidence>
<dbReference type="InterPro" id="IPR013784">
    <property type="entry name" value="Carb-bd-like_fold"/>
</dbReference>
<evidence type="ECO:0000256" key="1">
    <source>
        <dbReference type="ARBA" id="ARBA00004571"/>
    </source>
</evidence>
<dbReference type="InterPro" id="IPR012910">
    <property type="entry name" value="Plug_dom"/>
</dbReference>
<keyword evidence="5 12" id="KW-0732">Signal</keyword>
<evidence type="ECO:0000256" key="12">
    <source>
        <dbReference type="SAM" id="SignalP"/>
    </source>
</evidence>
<evidence type="ECO:0000259" key="13">
    <source>
        <dbReference type="Pfam" id="PF00593"/>
    </source>
</evidence>
<feature type="domain" description="TonB-dependent receptor-like beta-barrel" evidence="13">
    <location>
        <begin position="355"/>
        <end position="787"/>
    </location>
</feature>
<dbReference type="SUPFAM" id="SSF49452">
    <property type="entry name" value="Starch-binding domain-like"/>
    <property type="match status" value="1"/>
</dbReference>